<keyword evidence="1" id="KW-0472">Membrane</keyword>
<name>A0A6C0INI4_9ZZZZ</name>
<keyword evidence="1" id="KW-0812">Transmembrane</keyword>
<reference evidence="2" key="1">
    <citation type="journal article" date="2020" name="Nature">
        <title>Giant virus diversity and host interactions through global metagenomics.</title>
        <authorList>
            <person name="Schulz F."/>
            <person name="Roux S."/>
            <person name="Paez-Espino D."/>
            <person name="Jungbluth S."/>
            <person name="Walsh D.A."/>
            <person name="Denef V.J."/>
            <person name="McMahon K.D."/>
            <person name="Konstantinidis K.T."/>
            <person name="Eloe-Fadrosh E.A."/>
            <person name="Kyrpides N.C."/>
            <person name="Woyke T."/>
        </authorList>
    </citation>
    <scope>NUCLEOTIDE SEQUENCE</scope>
    <source>
        <strain evidence="2">GVMAG-M-3300024261-26</strain>
    </source>
</reference>
<feature type="transmembrane region" description="Helical" evidence="1">
    <location>
        <begin position="6"/>
        <end position="27"/>
    </location>
</feature>
<protein>
    <submittedName>
        <fullName evidence="2">Uncharacterized protein</fullName>
    </submittedName>
</protein>
<dbReference type="EMBL" id="MN740230">
    <property type="protein sequence ID" value="QHT94758.1"/>
    <property type="molecule type" value="Genomic_DNA"/>
</dbReference>
<keyword evidence="1" id="KW-1133">Transmembrane helix</keyword>
<dbReference type="AlphaFoldDB" id="A0A6C0INI4"/>
<evidence type="ECO:0000313" key="2">
    <source>
        <dbReference type="EMBL" id="QHT94758.1"/>
    </source>
</evidence>
<organism evidence="2">
    <name type="scientific">viral metagenome</name>
    <dbReference type="NCBI Taxonomy" id="1070528"/>
    <lineage>
        <taxon>unclassified sequences</taxon>
        <taxon>metagenomes</taxon>
        <taxon>organismal metagenomes</taxon>
    </lineage>
</organism>
<sequence>MNIFKFINAKLFILSLLIGLFAVYIFMPDMRIIRVYPTPENVTILQYKDQTDTCFSLKQTEVSCSDNADAITKVPFQS</sequence>
<accession>A0A6C0INI4</accession>
<proteinExistence type="predicted"/>
<evidence type="ECO:0000256" key="1">
    <source>
        <dbReference type="SAM" id="Phobius"/>
    </source>
</evidence>